<dbReference type="RefSeq" id="WP_091166294.1">
    <property type="nucleotide sequence ID" value="NZ_CBCSFM010000001.1"/>
</dbReference>
<evidence type="ECO:0000259" key="9">
    <source>
        <dbReference type="PROSITE" id="PS50109"/>
    </source>
</evidence>
<dbReference type="SUPFAM" id="SSF48452">
    <property type="entry name" value="TPR-like"/>
    <property type="match status" value="1"/>
</dbReference>
<evidence type="ECO:0000313" key="11">
    <source>
        <dbReference type="Proteomes" id="UP000198657"/>
    </source>
</evidence>
<keyword evidence="5" id="KW-0902">Two-component regulatory system</keyword>
<dbReference type="PROSITE" id="PS50005">
    <property type="entry name" value="TPR"/>
    <property type="match status" value="2"/>
</dbReference>
<feature type="repeat" description="TPR" evidence="6">
    <location>
        <begin position="236"/>
        <end position="269"/>
    </location>
</feature>
<evidence type="ECO:0000256" key="7">
    <source>
        <dbReference type="SAM" id="Coils"/>
    </source>
</evidence>
<reference evidence="11" key="1">
    <citation type="submission" date="2016-10" db="EMBL/GenBank/DDBJ databases">
        <authorList>
            <person name="Varghese N."/>
            <person name="Submissions S."/>
        </authorList>
    </citation>
    <scope>NUCLEOTIDE SEQUENCE [LARGE SCALE GENOMIC DNA]</scope>
    <source>
        <strain evidence="11">CGMCC 1.8704</strain>
    </source>
</reference>
<name>A0A1H8J6Y4_9FLAO</name>
<protein>
    <recommendedName>
        <fullName evidence="2">histidine kinase</fullName>
        <ecNumber evidence="2">2.7.13.3</ecNumber>
    </recommendedName>
</protein>
<keyword evidence="8" id="KW-1133">Transmembrane helix</keyword>
<dbReference type="SMART" id="SM00028">
    <property type="entry name" value="TPR"/>
    <property type="match status" value="3"/>
</dbReference>
<evidence type="ECO:0000313" key="10">
    <source>
        <dbReference type="EMBL" id="SEN76419.1"/>
    </source>
</evidence>
<dbReference type="OrthoDB" id="977000at2"/>
<dbReference type="EC" id="2.7.13.3" evidence="2"/>
<dbReference type="InterPro" id="IPR011990">
    <property type="entry name" value="TPR-like_helical_dom_sf"/>
</dbReference>
<dbReference type="InterPro" id="IPR005467">
    <property type="entry name" value="His_kinase_dom"/>
</dbReference>
<evidence type="ECO:0000256" key="6">
    <source>
        <dbReference type="PROSITE-ProRule" id="PRU00339"/>
    </source>
</evidence>
<evidence type="ECO:0000256" key="5">
    <source>
        <dbReference type="ARBA" id="ARBA00023012"/>
    </source>
</evidence>
<dbReference type="PANTHER" id="PTHR24421">
    <property type="entry name" value="NITRATE/NITRITE SENSOR PROTEIN NARX-RELATED"/>
    <property type="match status" value="1"/>
</dbReference>
<dbReference type="GO" id="GO:0004673">
    <property type="term" value="F:protein histidine kinase activity"/>
    <property type="evidence" value="ECO:0007669"/>
    <property type="project" value="UniProtKB-EC"/>
</dbReference>
<accession>A0A1H8J6Y4</accession>
<feature type="domain" description="Histidine kinase" evidence="9">
    <location>
        <begin position="588"/>
        <end position="674"/>
    </location>
</feature>
<dbReference type="EMBL" id="FODN01000001">
    <property type="protein sequence ID" value="SEN76419.1"/>
    <property type="molecule type" value="Genomic_DNA"/>
</dbReference>
<keyword evidence="8" id="KW-0812">Transmembrane</keyword>
<dbReference type="GO" id="GO:0000160">
    <property type="term" value="P:phosphorelay signal transduction system"/>
    <property type="evidence" value="ECO:0007669"/>
    <property type="project" value="UniProtKB-KW"/>
</dbReference>
<proteinExistence type="predicted"/>
<keyword evidence="11" id="KW-1185">Reference proteome</keyword>
<keyword evidence="4 10" id="KW-0418">Kinase</keyword>
<dbReference type="PROSITE" id="PS51257">
    <property type="entry name" value="PROKAR_LIPOPROTEIN"/>
    <property type="match status" value="1"/>
</dbReference>
<dbReference type="CDD" id="cd16917">
    <property type="entry name" value="HATPase_UhpB-NarQ-NarX-like"/>
    <property type="match status" value="1"/>
</dbReference>
<gene>
    <name evidence="10" type="ORF">SAMN04487942_0885</name>
</gene>
<dbReference type="STRING" id="604089.SAMN04487942_0885"/>
<evidence type="ECO:0000256" key="2">
    <source>
        <dbReference type="ARBA" id="ARBA00012438"/>
    </source>
</evidence>
<feature type="transmembrane region" description="Helical" evidence="8">
    <location>
        <begin position="420"/>
        <end position="437"/>
    </location>
</feature>
<dbReference type="Pfam" id="PF02518">
    <property type="entry name" value="HATPase_c"/>
    <property type="match status" value="1"/>
</dbReference>
<dbReference type="PANTHER" id="PTHR24421:SF10">
    <property type="entry name" value="NITRATE_NITRITE SENSOR PROTEIN NARQ"/>
    <property type="match status" value="1"/>
</dbReference>
<dbReference type="Pfam" id="PF13424">
    <property type="entry name" value="TPR_12"/>
    <property type="match status" value="1"/>
</dbReference>
<dbReference type="PROSITE" id="PS50109">
    <property type="entry name" value="HIS_KIN"/>
    <property type="match status" value="1"/>
</dbReference>
<keyword evidence="8" id="KW-0472">Membrane</keyword>
<dbReference type="AlphaFoldDB" id="A0A1H8J6Y4"/>
<dbReference type="InterPro" id="IPR036890">
    <property type="entry name" value="HATPase_C_sf"/>
</dbReference>
<sequence>MKHSFHFFIFFIFFGISCTQKKTGPKPISNHKDSLQAYFSLANDFDLPPDEREQYILKALYIISPQENDSLHRVNLFKIANRYYNLENWKEYNKIVHLVLKKSEMKQDAFSIAKGNTYLGDYYDSQSMPDSSFLYYDNAEKKYIGLNDNYNLAKTIIKKAILQFNQSDLLGSEKAVFKVLKIIKDTENNDVLYDAYNHLGLIYNELEDYNNAMVYLNKALTSIDDELTASFSQPKATSYNNIGLVYQNKKDFKKAKSFFQKGLEEENVAKDKPSLYAMLLDNLGHAKFKLNEKDSLPDLFFQSLKIRDSLQLTTGIIASKLNLSEYFISKKDTVKARQFATEALELSQNINNYRNILNSLKQLSVIEPQNAAVYSKEYILVNEKLQKSERKIGNKFSRIEFETEEVKEKNSNLTTKNRNLLYALLSFVVFGLLLYIVKTQKNKNKVLIYKQRQQKANEDIYNLMISQQSTIETGRVKEKKRVAQELHDGVLGRMFGLRINLDSLNKFDDTTAVEKRNNYLLELKNIEQDIREISHDLSREKSELINNFVAILNDLFEDQKKTFESKLILSIDPAIKWDLMSNSTKINLYRIIQECLQNINKYANADTINIKFKKAENNIVLEIIDDGIGFNVNRSKKGIGLQNIRSRTHECNGTVEINSKMGEGTVIAVKIALE</sequence>
<evidence type="ECO:0000256" key="8">
    <source>
        <dbReference type="SAM" id="Phobius"/>
    </source>
</evidence>
<dbReference type="InterPro" id="IPR019734">
    <property type="entry name" value="TPR_rpt"/>
</dbReference>
<evidence type="ECO:0000256" key="4">
    <source>
        <dbReference type="ARBA" id="ARBA00022777"/>
    </source>
</evidence>
<feature type="coiled-coil region" evidence="7">
    <location>
        <begin position="516"/>
        <end position="543"/>
    </location>
</feature>
<dbReference type="SUPFAM" id="SSF55874">
    <property type="entry name" value="ATPase domain of HSP90 chaperone/DNA topoisomerase II/histidine kinase"/>
    <property type="match status" value="1"/>
</dbReference>
<dbReference type="Gene3D" id="1.25.40.10">
    <property type="entry name" value="Tetratricopeptide repeat domain"/>
    <property type="match status" value="1"/>
</dbReference>
<feature type="repeat" description="TPR" evidence="6">
    <location>
        <begin position="193"/>
        <end position="226"/>
    </location>
</feature>
<dbReference type="Gene3D" id="3.30.565.10">
    <property type="entry name" value="Histidine kinase-like ATPase, C-terminal domain"/>
    <property type="match status" value="1"/>
</dbReference>
<dbReference type="Proteomes" id="UP000198657">
    <property type="component" value="Unassembled WGS sequence"/>
</dbReference>
<evidence type="ECO:0000256" key="1">
    <source>
        <dbReference type="ARBA" id="ARBA00000085"/>
    </source>
</evidence>
<keyword evidence="7" id="KW-0175">Coiled coil</keyword>
<organism evidence="10 11">
    <name type="scientific">Flavobacterium sinopsychrotolerans</name>
    <dbReference type="NCBI Taxonomy" id="604089"/>
    <lineage>
        <taxon>Bacteria</taxon>
        <taxon>Pseudomonadati</taxon>
        <taxon>Bacteroidota</taxon>
        <taxon>Flavobacteriia</taxon>
        <taxon>Flavobacteriales</taxon>
        <taxon>Flavobacteriaceae</taxon>
        <taxon>Flavobacterium</taxon>
    </lineage>
</organism>
<comment type="catalytic activity">
    <reaction evidence="1">
        <text>ATP + protein L-histidine = ADP + protein N-phospho-L-histidine.</text>
        <dbReference type="EC" id="2.7.13.3"/>
    </reaction>
</comment>
<dbReference type="InterPro" id="IPR050482">
    <property type="entry name" value="Sensor_HK_TwoCompSys"/>
</dbReference>
<keyword evidence="3" id="KW-0808">Transferase</keyword>
<evidence type="ECO:0000256" key="3">
    <source>
        <dbReference type="ARBA" id="ARBA00022679"/>
    </source>
</evidence>
<dbReference type="InterPro" id="IPR003594">
    <property type="entry name" value="HATPase_dom"/>
</dbReference>
<keyword evidence="6" id="KW-0802">TPR repeat</keyword>